<dbReference type="PRINTS" id="PR00039">
    <property type="entry name" value="HTHLYSR"/>
</dbReference>
<dbReference type="PANTHER" id="PTHR30346">
    <property type="entry name" value="TRANSCRIPTIONAL DUAL REGULATOR HCAR-RELATED"/>
    <property type="match status" value="1"/>
</dbReference>
<dbReference type="Pfam" id="PF00126">
    <property type="entry name" value="HTH_1"/>
    <property type="match status" value="1"/>
</dbReference>
<evidence type="ECO:0000259" key="5">
    <source>
        <dbReference type="PROSITE" id="PS50931"/>
    </source>
</evidence>
<dbReference type="GO" id="GO:0003677">
    <property type="term" value="F:DNA binding"/>
    <property type="evidence" value="ECO:0007669"/>
    <property type="project" value="UniProtKB-KW"/>
</dbReference>
<evidence type="ECO:0000313" key="6">
    <source>
        <dbReference type="EMBL" id="KUJ80364.1"/>
    </source>
</evidence>
<dbReference type="InterPro" id="IPR000847">
    <property type="entry name" value="LysR_HTH_N"/>
</dbReference>
<keyword evidence="7" id="KW-1185">Reference proteome</keyword>
<keyword evidence="3" id="KW-0238">DNA-binding</keyword>
<dbReference type="RefSeq" id="WP_068345543.1">
    <property type="nucleotide sequence ID" value="NZ_LQBQ01000012.1"/>
</dbReference>
<dbReference type="Gene3D" id="1.10.10.10">
    <property type="entry name" value="Winged helix-like DNA-binding domain superfamily/Winged helix DNA-binding domain"/>
    <property type="match status" value="1"/>
</dbReference>
<name>A0A0X3TXI9_9RHOB</name>
<dbReference type="SUPFAM" id="SSF53850">
    <property type="entry name" value="Periplasmic binding protein-like II"/>
    <property type="match status" value="1"/>
</dbReference>
<gene>
    <name evidence="6" type="ORF">AVO45_04720</name>
</gene>
<dbReference type="GO" id="GO:0003700">
    <property type="term" value="F:DNA-binding transcription factor activity"/>
    <property type="evidence" value="ECO:0007669"/>
    <property type="project" value="InterPro"/>
</dbReference>
<evidence type="ECO:0000256" key="2">
    <source>
        <dbReference type="ARBA" id="ARBA00023015"/>
    </source>
</evidence>
<dbReference type="InterPro" id="IPR036388">
    <property type="entry name" value="WH-like_DNA-bd_sf"/>
</dbReference>
<evidence type="ECO:0000256" key="4">
    <source>
        <dbReference type="ARBA" id="ARBA00023163"/>
    </source>
</evidence>
<dbReference type="PANTHER" id="PTHR30346:SF0">
    <property type="entry name" value="HCA OPERON TRANSCRIPTIONAL ACTIVATOR HCAR"/>
    <property type="match status" value="1"/>
</dbReference>
<keyword evidence="2" id="KW-0805">Transcription regulation</keyword>
<dbReference type="PROSITE" id="PS50931">
    <property type="entry name" value="HTH_LYSR"/>
    <property type="match status" value="1"/>
</dbReference>
<dbReference type="AlphaFoldDB" id="A0A0X3TXI9"/>
<dbReference type="GO" id="GO:0032993">
    <property type="term" value="C:protein-DNA complex"/>
    <property type="evidence" value="ECO:0007669"/>
    <property type="project" value="TreeGrafter"/>
</dbReference>
<dbReference type="EMBL" id="LQBQ01000012">
    <property type="protein sequence ID" value="KUJ80364.1"/>
    <property type="molecule type" value="Genomic_DNA"/>
</dbReference>
<comment type="similarity">
    <text evidence="1">Belongs to the LysR transcriptional regulatory family.</text>
</comment>
<dbReference type="Proteomes" id="UP000053791">
    <property type="component" value="Unassembled WGS sequence"/>
</dbReference>
<evidence type="ECO:0000256" key="1">
    <source>
        <dbReference type="ARBA" id="ARBA00009437"/>
    </source>
</evidence>
<comment type="caution">
    <text evidence="6">The sequence shown here is derived from an EMBL/GenBank/DDBJ whole genome shotgun (WGS) entry which is preliminary data.</text>
</comment>
<dbReference type="STRING" id="1685379.AVO45_04720"/>
<organism evidence="6 7">
    <name type="scientific">Ruegeria marisrubri</name>
    <dbReference type="NCBI Taxonomy" id="1685379"/>
    <lineage>
        <taxon>Bacteria</taxon>
        <taxon>Pseudomonadati</taxon>
        <taxon>Pseudomonadota</taxon>
        <taxon>Alphaproteobacteria</taxon>
        <taxon>Rhodobacterales</taxon>
        <taxon>Roseobacteraceae</taxon>
        <taxon>Ruegeria</taxon>
    </lineage>
</organism>
<reference evidence="6 7" key="1">
    <citation type="submission" date="2015-12" db="EMBL/GenBank/DDBJ databases">
        <authorList>
            <person name="Shamseldin A."/>
            <person name="Moawad H."/>
            <person name="Abd El-Rahim W.M."/>
            <person name="Sadowsky M.J."/>
        </authorList>
    </citation>
    <scope>NUCLEOTIDE SEQUENCE [LARGE SCALE GENOMIC DNA]</scope>
    <source>
        <strain evidence="6 7">ZGT118</strain>
    </source>
</reference>
<evidence type="ECO:0000256" key="3">
    <source>
        <dbReference type="ARBA" id="ARBA00023125"/>
    </source>
</evidence>
<dbReference type="InterPro" id="IPR036390">
    <property type="entry name" value="WH_DNA-bd_sf"/>
</dbReference>
<dbReference type="Gene3D" id="3.40.190.10">
    <property type="entry name" value="Periplasmic binding protein-like II"/>
    <property type="match status" value="2"/>
</dbReference>
<keyword evidence="4" id="KW-0804">Transcription</keyword>
<accession>A0A0X3TXI9</accession>
<feature type="domain" description="HTH lysR-type" evidence="5">
    <location>
        <begin position="4"/>
        <end position="62"/>
    </location>
</feature>
<proteinExistence type="inferred from homology"/>
<sequence>MLYLSLRQYEYVCAIGRSGSLSAAAQQLHVSQPALSAALAKIEDHLGHPLFIRRRGSGMAVTPQGRAFIEEAEALLARAARLEDPSRPHPGAGRLNLGCFVDLAPFVLARALHGLRGAIPEVTVTYRADRFEALISGLIKGQIDLAITYDLGMDAGFTREKLYDSRPCAIVNPEHPMAGAARASLADLTAFPLILSEEGLSAQHMLNLFRRKSLTPFVAHRAASLEILRSLAAHGEGVGVSYANPASARSYDGKPIITLPISDPEAAESVILARHGTGPADPQIALAQTILSEMLGQA</sequence>
<dbReference type="SUPFAM" id="SSF46785">
    <property type="entry name" value="Winged helix' DNA-binding domain"/>
    <property type="match status" value="1"/>
</dbReference>
<evidence type="ECO:0000313" key="7">
    <source>
        <dbReference type="Proteomes" id="UP000053791"/>
    </source>
</evidence>
<dbReference type="InterPro" id="IPR005119">
    <property type="entry name" value="LysR_subst-bd"/>
</dbReference>
<protein>
    <submittedName>
        <fullName evidence="6">LysR family transcriptional regulator</fullName>
    </submittedName>
</protein>
<dbReference type="Pfam" id="PF03466">
    <property type="entry name" value="LysR_substrate"/>
    <property type="match status" value="1"/>
</dbReference>
<dbReference type="OrthoDB" id="8679465at2"/>